<dbReference type="Proteomes" id="UP001178288">
    <property type="component" value="Chromosome"/>
</dbReference>
<evidence type="ECO:0000256" key="4">
    <source>
        <dbReference type="ARBA" id="ARBA00023163"/>
    </source>
</evidence>
<dbReference type="RefSeq" id="WP_066093382.1">
    <property type="nucleotide sequence ID" value="NZ_CP126114.1"/>
</dbReference>
<keyword evidence="3" id="KW-0010">Activator</keyword>
<dbReference type="CDD" id="cd00038">
    <property type="entry name" value="CAP_ED"/>
    <property type="match status" value="1"/>
</dbReference>
<dbReference type="Gene3D" id="2.60.120.10">
    <property type="entry name" value="Jelly Rolls"/>
    <property type="match status" value="1"/>
</dbReference>
<sequence>MEKIKNESLISPWIENLPFSWEPLLQIGQKITFKKHEYIFHQDDSAEYVYIVAEGRVRLFLTSPSGDENTIAIMGEKGILGECGAFHFSSYNSSAIAASKVTVIKISKLAFEAAVQDNHQLARQIMMIMNIKNRILASHTTMLSNYSAVQRICYTLLQLVHTYGVKTKDGNLIKIGFTHQELANLVGTSRVTVAYTMKRLENERILQKKDNKYLIMDIDRLELFSVTSR</sequence>
<keyword evidence="4" id="KW-0804">Transcription</keyword>
<dbReference type="InterPro" id="IPR014710">
    <property type="entry name" value="RmlC-like_jellyroll"/>
</dbReference>
<dbReference type="GO" id="GO:0005829">
    <property type="term" value="C:cytosol"/>
    <property type="evidence" value="ECO:0007669"/>
    <property type="project" value="TreeGrafter"/>
</dbReference>
<dbReference type="PANTHER" id="PTHR24567:SF68">
    <property type="entry name" value="DNA-BINDING TRANSCRIPTIONAL DUAL REGULATOR CRP"/>
    <property type="match status" value="1"/>
</dbReference>
<dbReference type="GO" id="GO:0003700">
    <property type="term" value="F:DNA-binding transcription factor activity"/>
    <property type="evidence" value="ECO:0007669"/>
    <property type="project" value="TreeGrafter"/>
</dbReference>
<gene>
    <name evidence="7" type="ORF">QNH39_26025</name>
</gene>
<evidence type="ECO:0000313" key="8">
    <source>
        <dbReference type="Proteomes" id="UP001178288"/>
    </source>
</evidence>
<evidence type="ECO:0000259" key="6">
    <source>
        <dbReference type="PROSITE" id="PS51063"/>
    </source>
</evidence>
<dbReference type="PANTHER" id="PTHR24567">
    <property type="entry name" value="CRP FAMILY TRANSCRIPTIONAL REGULATORY PROTEIN"/>
    <property type="match status" value="1"/>
</dbReference>
<evidence type="ECO:0000256" key="1">
    <source>
        <dbReference type="ARBA" id="ARBA00023015"/>
    </source>
</evidence>
<dbReference type="SMART" id="SM00100">
    <property type="entry name" value="cNMP"/>
    <property type="match status" value="1"/>
</dbReference>
<dbReference type="InterPro" id="IPR036390">
    <property type="entry name" value="WH_DNA-bd_sf"/>
</dbReference>
<dbReference type="InterPro" id="IPR050397">
    <property type="entry name" value="Env_Response_Regulators"/>
</dbReference>
<dbReference type="KEGG" id="nnv:QNH39_26025"/>
<name>A0AA95SB02_9BACI</name>
<protein>
    <submittedName>
        <fullName evidence="7">Crp/Fnr family transcriptional regulator</fullName>
    </submittedName>
</protein>
<dbReference type="GO" id="GO:0003677">
    <property type="term" value="F:DNA binding"/>
    <property type="evidence" value="ECO:0007669"/>
    <property type="project" value="UniProtKB-KW"/>
</dbReference>
<evidence type="ECO:0000256" key="3">
    <source>
        <dbReference type="ARBA" id="ARBA00023159"/>
    </source>
</evidence>
<dbReference type="InterPro" id="IPR000595">
    <property type="entry name" value="cNMP-bd_dom"/>
</dbReference>
<dbReference type="EMBL" id="CP126114">
    <property type="protein sequence ID" value="WHY85994.1"/>
    <property type="molecule type" value="Genomic_DNA"/>
</dbReference>
<keyword evidence="1" id="KW-0805">Transcription regulation</keyword>
<feature type="domain" description="Cyclic nucleotide-binding" evidence="5">
    <location>
        <begin position="33"/>
        <end position="126"/>
    </location>
</feature>
<dbReference type="AlphaFoldDB" id="A0AA95SB02"/>
<reference evidence="7" key="1">
    <citation type="submission" date="2023-05" db="EMBL/GenBank/DDBJ databases">
        <title>Comparative genomics of Bacillaceae isolates and their secondary metabolite potential.</title>
        <authorList>
            <person name="Song L."/>
            <person name="Nielsen L.J."/>
            <person name="Mohite O."/>
            <person name="Xu X."/>
            <person name="Weber T."/>
            <person name="Kovacs A.T."/>
        </authorList>
    </citation>
    <scope>NUCLEOTIDE SEQUENCE</scope>
    <source>
        <strain evidence="7">XLM17</strain>
    </source>
</reference>
<dbReference type="SMART" id="SM00419">
    <property type="entry name" value="HTH_CRP"/>
    <property type="match status" value="1"/>
</dbReference>
<evidence type="ECO:0000259" key="5">
    <source>
        <dbReference type="PROSITE" id="PS50042"/>
    </source>
</evidence>
<dbReference type="Pfam" id="PF13545">
    <property type="entry name" value="HTH_Crp_2"/>
    <property type="match status" value="1"/>
</dbReference>
<dbReference type="PROSITE" id="PS51063">
    <property type="entry name" value="HTH_CRP_2"/>
    <property type="match status" value="1"/>
</dbReference>
<dbReference type="PROSITE" id="PS50042">
    <property type="entry name" value="CNMP_BINDING_3"/>
    <property type="match status" value="1"/>
</dbReference>
<keyword evidence="8" id="KW-1185">Reference proteome</keyword>
<dbReference type="SUPFAM" id="SSF46785">
    <property type="entry name" value="Winged helix' DNA-binding domain"/>
    <property type="match status" value="1"/>
</dbReference>
<dbReference type="InterPro" id="IPR018490">
    <property type="entry name" value="cNMP-bd_dom_sf"/>
</dbReference>
<evidence type="ECO:0000256" key="2">
    <source>
        <dbReference type="ARBA" id="ARBA00023125"/>
    </source>
</evidence>
<keyword evidence="2" id="KW-0238">DNA-binding</keyword>
<dbReference type="SUPFAM" id="SSF51206">
    <property type="entry name" value="cAMP-binding domain-like"/>
    <property type="match status" value="1"/>
</dbReference>
<dbReference type="Pfam" id="PF00027">
    <property type="entry name" value="cNMP_binding"/>
    <property type="match status" value="1"/>
</dbReference>
<organism evidence="7 8">
    <name type="scientific">Neobacillus novalis</name>
    <dbReference type="NCBI Taxonomy" id="220687"/>
    <lineage>
        <taxon>Bacteria</taxon>
        <taxon>Bacillati</taxon>
        <taxon>Bacillota</taxon>
        <taxon>Bacilli</taxon>
        <taxon>Bacillales</taxon>
        <taxon>Bacillaceae</taxon>
        <taxon>Neobacillus</taxon>
    </lineage>
</organism>
<accession>A0AA95SB02</accession>
<proteinExistence type="predicted"/>
<evidence type="ECO:0000313" key="7">
    <source>
        <dbReference type="EMBL" id="WHY85994.1"/>
    </source>
</evidence>
<dbReference type="InterPro" id="IPR012318">
    <property type="entry name" value="HTH_CRP"/>
</dbReference>
<feature type="domain" description="HTH crp-type" evidence="6">
    <location>
        <begin position="146"/>
        <end position="219"/>
    </location>
</feature>